<dbReference type="OrthoDB" id="9803749at2"/>
<evidence type="ECO:0000313" key="3">
    <source>
        <dbReference type="EMBL" id="AVP97513.1"/>
    </source>
</evidence>
<dbReference type="PANTHER" id="PTHR30041">
    <property type="entry name" value="ARSENATE REDUCTASE"/>
    <property type="match status" value="1"/>
</dbReference>
<dbReference type="RefSeq" id="WP_106891436.1">
    <property type="nucleotide sequence ID" value="NZ_CP027860.1"/>
</dbReference>
<evidence type="ECO:0000313" key="4">
    <source>
        <dbReference type="Proteomes" id="UP000241074"/>
    </source>
</evidence>
<accession>A0A2P1PRP0</accession>
<comment type="similarity">
    <text evidence="1 2">Belongs to the ArsC family.</text>
</comment>
<keyword evidence="4" id="KW-1185">Reference proteome</keyword>
<evidence type="ECO:0000256" key="1">
    <source>
        <dbReference type="ARBA" id="ARBA00007198"/>
    </source>
</evidence>
<dbReference type="PROSITE" id="PS51353">
    <property type="entry name" value="ARSC"/>
    <property type="match status" value="1"/>
</dbReference>
<dbReference type="Pfam" id="PF03960">
    <property type="entry name" value="ArsC"/>
    <property type="match status" value="1"/>
</dbReference>
<dbReference type="InterPro" id="IPR036249">
    <property type="entry name" value="Thioredoxin-like_sf"/>
</dbReference>
<dbReference type="PANTHER" id="PTHR30041:SF8">
    <property type="entry name" value="PROTEIN YFFB"/>
    <property type="match status" value="1"/>
</dbReference>
<name>A0A2P1PRP0_9GAMM</name>
<dbReference type="InterPro" id="IPR006504">
    <property type="entry name" value="Tscrpt_reg_Spx/MgsR"/>
</dbReference>
<dbReference type="InterPro" id="IPR006660">
    <property type="entry name" value="Arsenate_reductase-like"/>
</dbReference>
<protein>
    <submittedName>
        <fullName evidence="3">Arsenate reductase</fullName>
    </submittedName>
</protein>
<dbReference type="Proteomes" id="UP000241074">
    <property type="component" value="Chromosome"/>
</dbReference>
<dbReference type="Gene3D" id="3.40.30.10">
    <property type="entry name" value="Glutaredoxin"/>
    <property type="match status" value="1"/>
</dbReference>
<dbReference type="SUPFAM" id="SSF52833">
    <property type="entry name" value="Thioredoxin-like"/>
    <property type="match status" value="1"/>
</dbReference>
<proteinExistence type="inferred from homology"/>
<sequence>MPIVVYGLNNCDTCKKARKWLTSKGIVHHFVDYREHPIPAEALKAWAAQIGFPAMINKASTTWKNLPPNRKNPGSDPEYVLLLREYPTLLKRPFLDRDGELLLGFTHGTYEKAFGNV</sequence>
<gene>
    <name evidence="3" type="ORF">C7S18_10035</name>
</gene>
<organism evidence="3 4">
    <name type="scientific">Ahniella affigens</name>
    <dbReference type="NCBI Taxonomy" id="2021234"/>
    <lineage>
        <taxon>Bacteria</taxon>
        <taxon>Pseudomonadati</taxon>
        <taxon>Pseudomonadota</taxon>
        <taxon>Gammaproteobacteria</taxon>
        <taxon>Lysobacterales</taxon>
        <taxon>Rhodanobacteraceae</taxon>
        <taxon>Ahniella</taxon>
    </lineage>
</organism>
<dbReference type="EMBL" id="CP027860">
    <property type="protein sequence ID" value="AVP97513.1"/>
    <property type="molecule type" value="Genomic_DNA"/>
</dbReference>
<dbReference type="NCBIfam" id="TIGR01617">
    <property type="entry name" value="arsC_related"/>
    <property type="match status" value="1"/>
</dbReference>
<dbReference type="AlphaFoldDB" id="A0A2P1PRP0"/>
<dbReference type="KEGG" id="xba:C7S18_10035"/>
<evidence type="ECO:0000256" key="2">
    <source>
        <dbReference type="PROSITE-ProRule" id="PRU01282"/>
    </source>
</evidence>
<reference evidence="3 4" key="1">
    <citation type="submission" date="2018-03" db="EMBL/GenBank/DDBJ databases">
        <title>Ahniella affigens gen. nov., sp. nov., a gammaproteobacterium isolated from sandy soil near a stream.</title>
        <authorList>
            <person name="Ko Y."/>
            <person name="Kim J.-H."/>
        </authorList>
    </citation>
    <scope>NUCLEOTIDE SEQUENCE [LARGE SCALE GENOMIC DNA]</scope>
    <source>
        <strain evidence="3 4">D13</strain>
    </source>
</reference>
<reference evidence="3 4" key="2">
    <citation type="submission" date="2018-03" db="EMBL/GenBank/DDBJ databases">
        <authorList>
            <person name="Keele B.F."/>
        </authorList>
    </citation>
    <scope>NUCLEOTIDE SEQUENCE [LARGE SCALE GENOMIC DNA]</scope>
    <source>
        <strain evidence="3 4">D13</strain>
    </source>
</reference>